<name>A0ACA9L389_9GLOM</name>
<evidence type="ECO:0000313" key="2">
    <source>
        <dbReference type="Proteomes" id="UP000789860"/>
    </source>
</evidence>
<organism evidence="1 2">
    <name type="scientific">Scutellospora calospora</name>
    <dbReference type="NCBI Taxonomy" id="85575"/>
    <lineage>
        <taxon>Eukaryota</taxon>
        <taxon>Fungi</taxon>
        <taxon>Fungi incertae sedis</taxon>
        <taxon>Mucoromycota</taxon>
        <taxon>Glomeromycotina</taxon>
        <taxon>Glomeromycetes</taxon>
        <taxon>Diversisporales</taxon>
        <taxon>Gigasporaceae</taxon>
        <taxon>Scutellospora</taxon>
    </lineage>
</organism>
<gene>
    <name evidence="1" type="ORF">SCALOS_LOCUS3499</name>
</gene>
<dbReference type="Proteomes" id="UP000789860">
    <property type="component" value="Unassembled WGS sequence"/>
</dbReference>
<evidence type="ECO:0000313" key="1">
    <source>
        <dbReference type="EMBL" id="CAG8507133.1"/>
    </source>
</evidence>
<protein>
    <submittedName>
        <fullName evidence="1">11443_t:CDS:1</fullName>
    </submittedName>
</protein>
<sequence length="450" mass="49660">MSTFPEDTPLITAEAEDVPEFDFSKYSRFAIFRRSKTAVICVASIALFTDMLVYGIIVPILPLIVKERLGMDSTSTGLLFGCYALGLLLSTPICAVFSDRCHTRKIPMIIGMAGLGICTLFFSISNTFWQLMLARVAQGAAGGASWTVTLAMLADRFGTGPKLGVVMGTVLSANTVGFIAGPVIGGILYQYWGYSSPFIFCSILSLVGFLAACTIVDPINLREWDLAISRRNRNFEDPPDYCEVEPSYSSSNPLSIWNLIKDWEVISICLTLSIVASAFSAIEPTFPIYLREEFNADPSEIGLVYITVVIPTFASPLIGYLSYYVGQRRLCGIGILWISVALPLIALPNNLWLEVIPLFFFGATYSIISTPSLPLLAERVKEMGGGAYGQVYGLWNMAYSLGMFIGPAIAGVLMEYYRFFGNPFRYNPLKCFKCFNEGYSRLPQYDPENE</sequence>
<dbReference type="EMBL" id="CAJVPM010003906">
    <property type="protein sequence ID" value="CAG8507133.1"/>
    <property type="molecule type" value="Genomic_DNA"/>
</dbReference>
<proteinExistence type="predicted"/>
<accession>A0ACA9L389</accession>
<comment type="caution">
    <text evidence="1">The sequence shown here is derived from an EMBL/GenBank/DDBJ whole genome shotgun (WGS) entry which is preliminary data.</text>
</comment>
<reference evidence="1" key="1">
    <citation type="submission" date="2021-06" db="EMBL/GenBank/DDBJ databases">
        <authorList>
            <person name="Kallberg Y."/>
            <person name="Tangrot J."/>
            <person name="Rosling A."/>
        </authorList>
    </citation>
    <scope>NUCLEOTIDE SEQUENCE</scope>
    <source>
        <strain evidence="1">AU212A</strain>
    </source>
</reference>
<keyword evidence="2" id="KW-1185">Reference proteome</keyword>